<evidence type="ECO:0000256" key="2">
    <source>
        <dbReference type="ARBA" id="ARBA00022475"/>
    </source>
</evidence>
<dbReference type="HAMAP" id="MF_00454">
    <property type="entry name" value="FluC"/>
    <property type="match status" value="1"/>
</dbReference>
<comment type="similarity">
    <text evidence="7 10">Belongs to the fluoride channel Fluc/FEX (TC 1.A.43) family.</text>
</comment>
<keyword evidence="5 10" id="KW-0472">Membrane</keyword>
<feature type="transmembrane region" description="Helical" evidence="10">
    <location>
        <begin position="63"/>
        <end position="81"/>
    </location>
</feature>
<dbReference type="InterPro" id="IPR003691">
    <property type="entry name" value="FluC"/>
</dbReference>
<feature type="transmembrane region" description="Helical" evidence="10">
    <location>
        <begin position="32"/>
        <end position="51"/>
    </location>
</feature>
<keyword evidence="6 10" id="KW-0407">Ion channel</keyword>
<organism evidence="11 13">
    <name type="scientific">Salinicoccus roseus</name>
    <dbReference type="NCBI Taxonomy" id="45670"/>
    <lineage>
        <taxon>Bacteria</taxon>
        <taxon>Bacillati</taxon>
        <taxon>Bacillota</taxon>
        <taxon>Bacilli</taxon>
        <taxon>Bacillales</taxon>
        <taxon>Staphylococcaceae</taxon>
        <taxon>Salinicoccus</taxon>
    </lineage>
</organism>
<evidence type="ECO:0000256" key="3">
    <source>
        <dbReference type="ARBA" id="ARBA00022692"/>
    </source>
</evidence>
<reference evidence="12" key="2">
    <citation type="submission" date="2020-04" db="EMBL/GenBank/DDBJ databases">
        <authorList>
            <person name="Tanveer F."/>
            <person name="Xie Y."/>
            <person name="Shinwari Z.K."/>
        </authorList>
    </citation>
    <scope>NUCLEOTIDE SEQUENCE</scope>
    <source>
        <strain evidence="12">MOSEL-ME25</strain>
    </source>
</reference>
<feature type="binding site" evidence="10">
    <location>
        <position position="74"/>
    </location>
    <ligand>
        <name>Na(+)</name>
        <dbReference type="ChEBI" id="CHEBI:29101"/>
        <note>structural</note>
    </ligand>
</feature>
<comment type="function">
    <text evidence="9 10">Fluoride-specific ion channel. Important for reducing fluoride concentration in the cell, thus reducing its toxicity.</text>
</comment>
<keyword evidence="10" id="KW-0406">Ion transport</keyword>
<feature type="transmembrane region" description="Helical" evidence="10">
    <location>
        <begin position="5"/>
        <end position="26"/>
    </location>
</feature>
<sequence>MKKYLYISLGAMIGALLRFSISYAAMAAASPFFMGTLIVNMLGAFIAGIVLRKYHAREGHLRDFLITGLLGSFTTFSMLTYEQYLLLSYGEYYIFLTYLTINIVGGFSLALLGWKAGGSR</sequence>
<gene>
    <name evidence="10" type="primary">fluC</name>
    <name evidence="10" type="synonym">crcB</name>
    <name evidence="12" type="ORF">F7P68_0012160</name>
    <name evidence="11" type="ORF">SN16_10740</name>
</gene>
<evidence type="ECO:0000313" key="13">
    <source>
        <dbReference type="Proteomes" id="UP000031546"/>
    </source>
</evidence>
<dbReference type="GO" id="GO:0046872">
    <property type="term" value="F:metal ion binding"/>
    <property type="evidence" value="ECO:0007669"/>
    <property type="project" value="UniProtKB-KW"/>
</dbReference>
<reference evidence="12" key="3">
    <citation type="submission" date="2022-12" db="EMBL/GenBank/DDBJ databases">
        <title>Genome analysis and biological profiling of marine Salinicoccus roseus MOSEL-ME25.</title>
        <authorList>
            <person name="Mirza F.T."/>
            <person name="Xie Y."/>
            <person name="Shinwari Z.K."/>
        </authorList>
    </citation>
    <scope>NUCLEOTIDE SEQUENCE</scope>
    <source>
        <strain evidence="12">MOSEL-ME25</strain>
    </source>
</reference>
<dbReference type="Pfam" id="PF02537">
    <property type="entry name" value="CRCB"/>
    <property type="match status" value="1"/>
</dbReference>
<evidence type="ECO:0000313" key="12">
    <source>
        <dbReference type="EMBL" id="MDB0581277.1"/>
    </source>
</evidence>
<accession>A0A0C2E3G0</accession>
<keyword evidence="14" id="KW-1185">Reference proteome</keyword>
<keyword evidence="2 10" id="KW-1003">Cell membrane</keyword>
<dbReference type="GO" id="GO:0062054">
    <property type="term" value="F:fluoride channel activity"/>
    <property type="evidence" value="ECO:0007669"/>
    <property type="project" value="UniProtKB-UniRule"/>
</dbReference>
<feature type="transmembrane region" description="Helical" evidence="10">
    <location>
        <begin position="93"/>
        <end position="114"/>
    </location>
</feature>
<feature type="binding site" evidence="10">
    <location>
        <position position="71"/>
    </location>
    <ligand>
        <name>Na(+)</name>
        <dbReference type="ChEBI" id="CHEBI:29101"/>
        <note>structural</note>
    </ligand>
</feature>
<comment type="catalytic activity">
    <reaction evidence="8">
        <text>fluoride(in) = fluoride(out)</text>
        <dbReference type="Rhea" id="RHEA:76159"/>
        <dbReference type="ChEBI" id="CHEBI:17051"/>
    </reaction>
    <physiologicalReaction direction="left-to-right" evidence="8">
        <dbReference type="Rhea" id="RHEA:76160"/>
    </physiologicalReaction>
</comment>
<evidence type="ECO:0000256" key="7">
    <source>
        <dbReference type="ARBA" id="ARBA00035120"/>
    </source>
</evidence>
<keyword evidence="4 10" id="KW-1133">Transmembrane helix</keyword>
<dbReference type="EMBL" id="JXII01000009">
    <property type="protein sequence ID" value="KIH69977.1"/>
    <property type="molecule type" value="Genomic_DNA"/>
</dbReference>
<keyword evidence="3 10" id="KW-0812">Transmembrane</keyword>
<proteinExistence type="inferred from homology"/>
<evidence type="ECO:0000256" key="1">
    <source>
        <dbReference type="ARBA" id="ARBA00004651"/>
    </source>
</evidence>
<keyword evidence="10" id="KW-0813">Transport</keyword>
<evidence type="ECO:0000256" key="5">
    <source>
        <dbReference type="ARBA" id="ARBA00023136"/>
    </source>
</evidence>
<reference evidence="11 13" key="1">
    <citation type="submission" date="2015-01" db="EMBL/GenBank/DDBJ databases">
        <title>Genome sequences of high lactate-tolerant strain Salinicoccus roseus W12 with industrial interest.</title>
        <authorList>
            <person name="Wang H."/>
            <person name="Yu B."/>
        </authorList>
    </citation>
    <scope>NUCLEOTIDE SEQUENCE [LARGE SCALE GENOMIC DNA]</scope>
    <source>
        <strain evidence="11 13">W12</strain>
    </source>
</reference>
<dbReference type="Proteomes" id="UP000527860">
    <property type="component" value="Unassembled WGS sequence"/>
</dbReference>
<dbReference type="RefSeq" id="WP_040106618.1">
    <property type="nucleotide sequence ID" value="NZ_JABEVU030000001.1"/>
</dbReference>
<comment type="subcellular location">
    <subcellularLocation>
        <location evidence="1 10">Cell membrane</location>
        <topology evidence="1 10">Multi-pass membrane protein</topology>
    </subcellularLocation>
</comment>
<evidence type="ECO:0000256" key="6">
    <source>
        <dbReference type="ARBA" id="ARBA00023303"/>
    </source>
</evidence>
<dbReference type="GO" id="GO:0140114">
    <property type="term" value="P:cellular detoxification of fluoride"/>
    <property type="evidence" value="ECO:0007669"/>
    <property type="project" value="UniProtKB-UniRule"/>
</dbReference>
<dbReference type="EMBL" id="JABEVU030000001">
    <property type="protein sequence ID" value="MDB0581277.1"/>
    <property type="molecule type" value="Genomic_DNA"/>
</dbReference>
<dbReference type="STRING" id="45670.SN16_10740"/>
<dbReference type="PANTHER" id="PTHR28259">
    <property type="entry name" value="FLUORIDE EXPORT PROTEIN 1-RELATED"/>
    <property type="match status" value="1"/>
</dbReference>
<comment type="caution">
    <text evidence="11">The sequence shown here is derived from an EMBL/GenBank/DDBJ whole genome shotgun (WGS) entry which is preliminary data.</text>
</comment>
<comment type="activity regulation">
    <text evidence="10">Na(+) is not transported, but it plays an essential structural role and its presence is essential for fluoride channel function.</text>
</comment>
<dbReference type="Proteomes" id="UP000031546">
    <property type="component" value="Unassembled WGS sequence"/>
</dbReference>
<protein>
    <recommendedName>
        <fullName evidence="10">Fluoride-specific ion channel FluC</fullName>
    </recommendedName>
</protein>
<evidence type="ECO:0000256" key="10">
    <source>
        <dbReference type="HAMAP-Rule" id="MF_00454"/>
    </source>
</evidence>
<dbReference type="OrthoDB" id="9815830at2"/>
<dbReference type="AlphaFoldDB" id="A0A0C2E3G0"/>
<evidence type="ECO:0000256" key="9">
    <source>
        <dbReference type="ARBA" id="ARBA00049940"/>
    </source>
</evidence>
<evidence type="ECO:0000313" key="11">
    <source>
        <dbReference type="EMBL" id="KIH69977.1"/>
    </source>
</evidence>
<evidence type="ECO:0000313" key="14">
    <source>
        <dbReference type="Proteomes" id="UP000527860"/>
    </source>
</evidence>
<dbReference type="PANTHER" id="PTHR28259:SF1">
    <property type="entry name" value="FLUORIDE EXPORT PROTEIN 1-RELATED"/>
    <property type="match status" value="1"/>
</dbReference>
<dbReference type="GO" id="GO:0005886">
    <property type="term" value="C:plasma membrane"/>
    <property type="evidence" value="ECO:0007669"/>
    <property type="project" value="UniProtKB-SubCell"/>
</dbReference>
<name>A0A0C2E3G0_9STAP</name>
<evidence type="ECO:0000256" key="8">
    <source>
        <dbReference type="ARBA" id="ARBA00035585"/>
    </source>
</evidence>
<keyword evidence="10" id="KW-0479">Metal-binding</keyword>
<evidence type="ECO:0000256" key="4">
    <source>
        <dbReference type="ARBA" id="ARBA00022989"/>
    </source>
</evidence>
<keyword evidence="10" id="KW-0915">Sodium</keyword>
<dbReference type="GeneID" id="77846029"/>